<accession>A0AAD9KIR2</accession>
<dbReference type="AlphaFoldDB" id="A0AAD9KIR2"/>
<feature type="transmembrane region" description="Helical" evidence="1">
    <location>
        <begin position="55"/>
        <end position="76"/>
    </location>
</feature>
<comment type="caution">
    <text evidence="2">The sequence shown here is derived from an EMBL/GenBank/DDBJ whole genome shotgun (WGS) entry which is preliminary data.</text>
</comment>
<organism evidence="2 3">
    <name type="scientific">Ridgeia piscesae</name>
    <name type="common">Tubeworm</name>
    <dbReference type="NCBI Taxonomy" id="27915"/>
    <lineage>
        <taxon>Eukaryota</taxon>
        <taxon>Metazoa</taxon>
        <taxon>Spiralia</taxon>
        <taxon>Lophotrochozoa</taxon>
        <taxon>Annelida</taxon>
        <taxon>Polychaeta</taxon>
        <taxon>Sedentaria</taxon>
        <taxon>Canalipalpata</taxon>
        <taxon>Sabellida</taxon>
        <taxon>Siboglinidae</taxon>
        <taxon>Ridgeia</taxon>
    </lineage>
</organism>
<keyword evidence="1" id="KW-0472">Membrane</keyword>
<dbReference type="Proteomes" id="UP001209878">
    <property type="component" value="Unassembled WGS sequence"/>
</dbReference>
<dbReference type="EMBL" id="JAODUO010001056">
    <property type="protein sequence ID" value="KAK2171510.1"/>
    <property type="molecule type" value="Genomic_DNA"/>
</dbReference>
<feature type="transmembrane region" description="Helical" evidence="1">
    <location>
        <begin position="82"/>
        <end position="104"/>
    </location>
</feature>
<keyword evidence="1" id="KW-0812">Transmembrane</keyword>
<protein>
    <submittedName>
        <fullName evidence="2">Uncharacterized protein</fullName>
    </submittedName>
</protein>
<keyword evidence="1" id="KW-1133">Transmembrane helix</keyword>
<sequence>MVSYLFHMTKSPCLVNDNMHHDDDMWNVLDALCNLTYESSYSVLQSFVNTLIPDCLYSVLCILMFHLVNLVALHAICVPKKILYIAGPEICSTCLLHACFSIHLRNQS</sequence>
<evidence type="ECO:0000256" key="1">
    <source>
        <dbReference type="SAM" id="Phobius"/>
    </source>
</evidence>
<gene>
    <name evidence="2" type="ORF">NP493_1055g00004</name>
</gene>
<proteinExistence type="predicted"/>
<keyword evidence="3" id="KW-1185">Reference proteome</keyword>
<name>A0AAD9KIR2_RIDPI</name>
<reference evidence="2" key="1">
    <citation type="journal article" date="2023" name="Mol. Biol. Evol.">
        <title>Third-Generation Sequencing Reveals the Adaptive Role of the Epigenome in Three Deep-Sea Polychaetes.</title>
        <authorList>
            <person name="Perez M."/>
            <person name="Aroh O."/>
            <person name="Sun Y."/>
            <person name="Lan Y."/>
            <person name="Juniper S.K."/>
            <person name="Young C.R."/>
            <person name="Angers B."/>
            <person name="Qian P.Y."/>
        </authorList>
    </citation>
    <scope>NUCLEOTIDE SEQUENCE</scope>
    <source>
        <strain evidence="2">R07B-5</strain>
    </source>
</reference>
<evidence type="ECO:0000313" key="3">
    <source>
        <dbReference type="Proteomes" id="UP001209878"/>
    </source>
</evidence>
<evidence type="ECO:0000313" key="2">
    <source>
        <dbReference type="EMBL" id="KAK2171510.1"/>
    </source>
</evidence>